<dbReference type="GO" id="GO:0005737">
    <property type="term" value="C:cytoplasm"/>
    <property type="evidence" value="ECO:0007669"/>
    <property type="project" value="TreeGrafter"/>
</dbReference>
<keyword evidence="7" id="KW-0539">Nucleus</keyword>
<dbReference type="GO" id="GO:0003924">
    <property type="term" value="F:GTPase activity"/>
    <property type="evidence" value="ECO:0007669"/>
    <property type="project" value="InterPro"/>
</dbReference>
<dbReference type="Gene3D" id="3.40.50.300">
    <property type="entry name" value="P-loop containing nucleotide triphosphate hydrolases"/>
    <property type="match status" value="1"/>
</dbReference>
<dbReference type="VEuPathDB" id="MicrosporidiaDB:A0H76_2718"/>
<evidence type="ECO:0000313" key="8">
    <source>
        <dbReference type="EMBL" id="ORD96704.1"/>
    </source>
</evidence>
<evidence type="ECO:0000256" key="5">
    <source>
        <dbReference type="ARBA" id="ARBA00022927"/>
    </source>
</evidence>
<dbReference type="GO" id="GO:0000054">
    <property type="term" value="P:ribosomal subunit export from nucleus"/>
    <property type="evidence" value="ECO:0007669"/>
    <property type="project" value="TreeGrafter"/>
</dbReference>
<dbReference type="PRINTS" id="PR00449">
    <property type="entry name" value="RASTRNSFRMNG"/>
</dbReference>
<keyword evidence="9" id="KW-1185">Reference proteome</keyword>
<dbReference type="PANTHER" id="PTHR24071">
    <property type="entry name" value="RAN GTPASE"/>
    <property type="match status" value="1"/>
</dbReference>
<evidence type="ECO:0000313" key="9">
    <source>
        <dbReference type="Proteomes" id="UP000192356"/>
    </source>
</evidence>
<dbReference type="GO" id="GO:0005634">
    <property type="term" value="C:nucleus"/>
    <property type="evidence" value="ECO:0007669"/>
    <property type="project" value="UniProtKB-SubCell"/>
</dbReference>
<evidence type="ECO:0000256" key="1">
    <source>
        <dbReference type="ARBA" id="ARBA00004123"/>
    </source>
</evidence>
<evidence type="ECO:0000256" key="2">
    <source>
        <dbReference type="ARBA" id="ARBA00008028"/>
    </source>
</evidence>
<keyword evidence="3" id="KW-0813">Transport</keyword>
<organism evidence="8 9">
    <name type="scientific">Hepatospora eriocheir</name>
    <dbReference type="NCBI Taxonomy" id="1081669"/>
    <lineage>
        <taxon>Eukaryota</taxon>
        <taxon>Fungi</taxon>
        <taxon>Fungi incertae sedis</taxon>
        <taxon>Microsporidia</taxon>
        <taxon>Hepatosporidae</taxon>
        <taxon>Hepatospora</taxon>
    </lineage>
</organism>
<keyword evidence="6" id="KW-0342">GTP-binding</keyword>
<keyword evidence="5" id="KW-0653">Protein transport</keyword>
<comment type="similarity">
    <text evidence="2">Belongs to the small GTPase superfamily. Ran family.</text>
</comment>
<dbReference type="Proteomes" id="UP000192356">
    <property type="component" value="Unassembled WGS sequence"/>
</dbReference>
<gene>
    <name evidence="8" type="primary">GSP1</name>
    <name evidence="8" type="ORF">HERIO_1379</name>
</gene>
<dbReference type="Pfam" id="PF00071">
    <property type="entry name" value="Ras"/>
    <property type="match status" value="1"/>
</dbReference>
<dbReference type="VEuPathDB" id="MicrosporidiaDB:HERIO_1379"/>
<dbReference type="SUPFAM" id="SSF52540">
    <property type="entry name" value="P-loop containing nucleoside triphosphate hydrolases"/>
    <property type="match status" value="1"/>
</dbReference>
<dbReference type="FunFam" id="3.40.50.300:FF:001447">
    <property type="entry name" value="Ras-related protein Rab-1B"/>
    <property type="match status" value="1"/>
</dbReference>
<keyword evidence="4" id="KW-0547">Nucleotide-binding</keyword>
<dbReference type="AlphaFoldDB" id="A0A1X0QAJ4"/>
<comment type="caution">
    <text evidence="8">The sequence shown here is derived from an EMBL/GenBank/DDBJ whole genome shotgun (WGS) entry which is preliminary data.</text>
</comment>
<evidence type="ECO:0000256" key="7">
    <source>
        <dbReference type="ARBA" id="ARBA00023242"/>
    </source>
</evidence>
<sequence length="238" mass="26217">MTKIEKLLSTEHVTDLHKCLKYVPGEYYKIKVCLIGDGGVGKTTYINRVLNGMFTRKYEATAGAVIKNLVVNINGDAQIEYQVWDTAGQEKHKGLGDGYYVKAAGAFIFADATSRETITNLPKYLNSFTLANGKANPCLVVCLNKIDLVKNAATEKAVFRAVKESNNPNVRIVQMSAKSGYNFAEPFEILTKHLFADDVQLSAQISLEPLQNDYDILADPNVDVNNLTEGIAGFRADE</sequence>
<dbReference type="OrthoDB" id="48625at2759"/>
<comment type="subcellular location">
    <subcellularLocation>
        <location evidence="1">Nucleus</location>
    </subcellularLocation>
</comment>
<evidence type="ECO:0000256" key="6">
    <source>
        <dbReference type="ARBA" id="ARBA00023134"/>
    </source>
</evidence>
<dbReference type="InterPro" id="IPR005225">
    <property type="entry name" value="Small_GTP-bd"/>
</dbReference>
<dbReference type="SMART" id="SM00176">
    <property type="entry name" value="RAN"/>
    <property type="match status" value="1"/>
</dbReference>
<proteinExistence type="inferred from homology"/>
<accession>A0A1X0QAJ4</accession>
<dbReference type="GO" id="GO:0006606">
    <property type="term" value="P:protein import into nucleus"/>
    <property type="evidence" value="ECO:0007669"/>
    <property type="project" value="TreeGrafter"/>
</dbReference>
<dbReference type="NCBIfam" id="TIGR00231">
    <property type="entry name" value="small_GTP"/>
    <property type="match status" value="1"/>
</dbReference>
<dbReference type="SMART" id="SM00175">
    <property type="entry name" value="RAB"/>
    <property type="match status" value="1"/>
</dbReference>
<dbReference type="InterPro" id="IPR027417">
    <property type="entry name" value="P-loop_NTPase"/>
</dbReference>
<evidence type="ECO:0000256" key="4">
    <source>
        <dbReference type="ARBA" id="ARBA00022741"/>
    </source>
</evidence>
<dbReference type="InterPro" id="IPR001806">
    <property type="entry name" value="Small_GTPase"/>
</dbReference>
<dbReference type="GO" id="GO:0005525">
    <property type="term" value="F:GTP binding"/>
    <property type="evidence" value="ECO:0007669"/>
    <property type="project" value="UniProtKB-KW"/>
</dbReference>
<dbReference type="InterPro" id="IPR002041">
    <property type="entry name" value="Ran_GTPase"/>
</dbReference>
<dbReference type="PANTHER" id="PTHR24071:SF0">
    <property type="entry name" value="GTP-BINDING NUCLEAR PROTEIN RAN"/>
    <property type="match status" value="1"/>
</dbReference>
<dbReference type="PROSITE" id="PS51419">
    <property type="entry name" value="RAB"/>
    <property type="match status" value="1"/>
</dbReference>
<dbReference type="EMBL" id="LVKB01000067">
    <property type="protein sequence ID" value="ORD96704.1"/>
    <property type="molecule type" value="Genomic_DNA"/>
</dbReference>
<evidence type="ECO:0000256" key="3">
    <source>
        <dbReference type="ARBA" id="ARBA00022448"/>
    </source>
</evidence>
<name>A0A1X0QAJ4_9MICR</name>
<reference evidence="8 9" key="1">
    <citation type="journal article" date="2017" name="Environ. Microbiol.">
        <title>Decay of the glycolytic pathway and adaptation to intranuclear parasitism within Enterocytozoonidae microsporidia.</title>
        <authorList>
            <person name="Wiredu Boakye D."/>
            <person name="Jaroenlak P."/>
            <person name="Prachumwat A."/>
            <person name="Williams T.A."/>
            <person name="Bateman K.S."/>
            <person name="Itsathitphaisarn O."/>
            <person name="Sritunyalucksana K."/>
            <person name="Paszkiewicz K.H."/>
            <person name="Moore K.A."/>
            <person name="Stentiford G.D."/>
            <person name="Williams B.A."/>
        </authorList>
    </citation>
    <scope>NUCLEOTIDE SEQUENCE [LARGE SCALE GENOMIC DNA]</scope>
    <source>
        <strain evidence="8 9">GB1</strain>
    </source>
</reference>
<protein>
    <submittedName>
        <fullName evidence="8">GSP1</fullName>
    </submittedName>
</protein>
<dbReference type="SMART" id="SM00173">
    <property type="entry name" value="RAS"/>
    <property type="match status" value="1"/>
</dbReference>